<dbReference type="PROSITE" id="PS00108">
    <property type="entry name" value="PROTEIN_KINASE_ST"/>
    <property type="match status" value="1"/>
</dbReference>
<name>G3JK34_CORMM</name>
<feature type="chain" id="PRO_5003446271" evidence="4">
    <location>
        <begin position="26"/>
        <end position="742"/>
    </location>
</feature>
<dbReference type="PANTHER" id="PTHR24346">
    <property type="entry name" value="MAP/MICROTUBULE AFFINITY-REGULATING KINASE"/>
    <property type="match status" value="1"/>
</dbReference>
<dbReference type="InterPro" id="IPR011009">
    <property type="entry name" value="Kinase-like_dom_sf"/>
</dbReference>
<dbReference type="CDD" id="cd14014">
    <property type="entry name" value="STKc_PknB_like"/>
    <property type="match status" value="1"/>
</dbReference>
<dbReference type="Gene3D" id="1.10.510.10">
    <property type="entry name" value="Transferase(Phosphotransferase) domain 1"/>
    <property type="match status" value="1"/>
</dbReference>
<accession>G3JK34</accession>
<dbReference type="GO" id="GO:0035556">
    <property type="term" value="P:intracellular signal transduction"/>
    <property type="evidence" value="ECO:0007669"/>
    <property type="project" value="TreeGrafter"/>
</dbReference>
<dbReference type="eggNOG" id="KOG0583">
    <property type="taxonomic scope" value="Eukaryota"/>
</dbReference>
<dbReference type="AlphaFoldDB" id="G3JK34"/>
<dbReference type="KEGG" id="cmt:CCM_06325"/>
<dbReference type="GO" id="GO:0004674">
    <property type="term" value="F:protein serine/threonine kinase activity"/>
    <property type="evidence" value="ECO:0007669"/>
    <property type="project" value="TreeGrafter"/>
</dbReference>
<dbReference type="PANTHER" id="PTHR24346:SF30">
    <property type="entry name" value="MATERNAL EMBRYONIC LEUCINE ZIPPER KINASE"/>
    <property type="match status" value="1"/>
</dbReference>
<keyword evidence="6" id="KW-0808">Transferase</keyword>
<dbReference type="GO" id="GO:0005737">
    <property type="term" value="C:cytoplasm"/>
    <property type="evidence" value="ECO:0007669"/>
    <property type="project" value="TreeGrafter"/>
</dbReference>
<sequence>MLEPRPVADTLALFFTMALCPHVAILVIDGESFREPILHNQGCGTRTLLQAIAQSGYISQDAASRTGLPPTPCSGSVVPSSGSFRPSPSQWPASSGAAEPQSSLGAAESASSLPVPTTESDGHPQSGVLVACSGPFTPATPTLHHDSLSFERWRRSHCAPTPEARSISSAWPVPASNREQSVHVKIEGSSAWRPAPTPRPAESTAGVRMQTESTQRLPGLPSLPARRRDLTYSAPCVLQASPVLAPQAGRSSPEPSTTLSEAFQLMTLREDHLPADVRIATLAWEGHDTTLEPMELHGGVDDEPPVTVLVGRQAPNILQPSFALELSLAHKFRVFFDVASDYGLAYNEGDAGLTLVPLEKEARGDMVTHSCKLERDGLQPISTGVWRIDPDRHGDEPRPASVEFLLRPQGFEIRIASAPVAAGTKHARSDSPGPSRAGVPGGQVSQLRLHKKPENPMIMEPSTQITIVSGTGKSHTITNRTFVLGPAGERVVFKGTHSKYPGLVAVKVIKAEKHDIREVMRLADDWEREVHFLNEVRHPSIVRFWEADPRFFAMVMEYYSTPDLAAICTDPGYYCPLSLKDATRVVREMASALDYLASKNILHNDIKPGNILFDRKRGAVLIDFGLATYVNENNLAGGTWPYIPPEAEKTKPFRGPEGEIYSLGVTALYLMRKVPLPERTMPRWPMFDNSPEYQEWRSCIKKAQKELRGKLGGIVKRMLPEQPAERITACQIMEALGDAGSM</sequence>
<evidence type="ECO:0000256" key="4">
    <source>
        <dbReference type="SAM" id="SignalP"/>
    </source>
</evidence>
<keyword evidence="4" id="KW-0732">Signal</keyword>
<dbReference type="InterPro" id="IPR000719">
    <property type="entry name" value="Prot_kinase_dom"/>
</dbReference>
<keyword evidence="2" id="KW-0067">ATP-binding</keyword>
<dbReference type="InterPro" id="IPR008271">
    <property type="entry name" value="Ser/Thr_kinase_AS"/>
</dbReference>
<evidence type="ECO:0000313" key="7">
    <source>
        <dbReference type="Proteomes" id="UP000001610"/>
    </source>
</evidence>
<dbReference type="GeneID" id="18168339"/>
<evidence type="ECO:0000259" key="5">
    <source>
        <dbReference type="PROSITE" id="PS50011"/>
    </source>
</evidence>
<dbReference type="Proteomes" id="UP000001610">
    <property type="component" value="Unassembled WGS sequence"/>
</dbReference>
<dbReference type="GO" id="GO:0005524">
    <property type="term" value="F:ATP binding"/>
    <property type="evidence" value="ECO:0007669"/>
    <property type="project" value="UniProtKB-KW"/>
</dbReference>
<dbReference type="RefSeq" id="XP_006671528.1">
    <property type="nucleotide sequence ID" value="XM_006671465.1"/>
</dbReference>
<organism evidence="6 7">
    <name type="scientific">Cordyceps militaris (strain CM01)</name>
    <name type="common">Caterpillar fungus</name>
    <dbReference type="NCBI Taxonomy" id="983644"/>
    <lineage>
        <taxon>Eukaryota</taxon>
        <taxon>Fungi</taxon>
        <taxon>Dikarya</taxon>
        <taxon>Ascomycota</taxon>
        <taxon>Pezizomycotina</taxon>
        <taxon>Sordariomycetes</taxon>
        <taxon>Hypocreomycetidae</taxon>
        <taxon>Hypocreales</taxon>
        <taxon>Cordycipitaceae</taxon>
        <taxon>Cordyceps</taxon>
    </lineage>
</organism>
<feature type="region of interest" description="Disordered" evidence="3">
    <location>
        <begin position="422"/>
        <end position="444"/>
    </location>
</feature>
<feature type="region of interest" description="Disordered" evidence="3">
    <location>
        <begin position="190"/>
        <end position="224"/>
    </location>
</feature>
<proteinExistence type="predicted"/>
<evidence type="ECO:0000256" key="2">
    <source>
        <dbReference type="ARBA" id="ARBA00022840"/>
    </source>
</evidence>
<dbReference type="HOGENOM" id="CLU_374277_0_0_1"/>
<evidence type="ECO:0000256" key="3">
    <source>
        <dbReference type="SAM" id="MobiDB-lite"/>
    </source>
</evidence>
<reference evidence="6 7" key="1">
    <citation type="journal article" date="2011" name="Genome Biol.">
        <title>Genome sequence of the insect pathogenic fungus Cordyceps militaris, a valued traditional Chinese medicine.</title>
        <authorList>
            <person name="Zheng P."/>
            <person name="Xia Y."/>
            <person name="Xiao G."/>
            <person name="Xiong C."/>
            <person name="Hu X."/>
            <person name="Zhang S."/>
            <person name="Zheng H."/>
            <person name="Huang Y."/>
            <person name="Zhou Y."/>
            <person name="Wang S."/>
            <person name="Zhao G.P."/>
            <person name="Liu X."/>
            <person name="St Leger R.J."/>
            <person name="Wang C."/>
        </authorList>
    </citation>
    <scope>NUCLEOTIDE SEQUENCE [LARGE SCALE GENOMIC DNA]</scope>
    <source>
        <strain evidence="6 7">CM01</strain>
    </source>
</reference>
<feature type="region of interest" description="Disordered" evidence="3">
    <location>
        <begin position="63"/>
        <end position="133"/>
    </location>
</feature>
<dbReference type="Pfam" id="PF00069">
    <property type="entry name" value="Pkinase"/>
    <property type="match status" value="1"/>
</dbReference>
<dbReference type="OrthoDB" id="1668230at2759"/>
<dbReference type="STRING" id="983644.G3JK34"/>
<protein>
    <submittedName>
        <fullName evidence="6">Protein kinase-like domain</fullName>
    </submittedName>
</protein>
<dbReference type="PROSITE" id="PS50011">
    <property type="entry name" value="PROTEIN_KINASE_DOM"/>
    <property type="match status" value="1"/>
</dbReference>
<feature type="domain" description="Protein kinase" evidence="5">
    <location>
        <begin position="478"/>
        <end position="742"/>
    </location>
</feature>
<dbReference type="SUPFAM" id="SSF56112">
    <property type="entry name" value="Protein kinase-like (PK-like)"/>
    <property type="match status" value="1"/>
</dbReference>
<evidence type="ECO:0000256" key="1">
    <source>
        <dbReference type="ARBA" id="ARBA00022741"/>
    </source>
</evidence>
<feature type="signal peptide" evidence="4">
    <location>
        <begin position="1"/>
        <end position="25"/>
    </location>
</feature>
<keyword evidence="6" id="KW-0418">Kinase</keyword>
<dbReference type="InParanoid" id="G3JK34"/>
<dbReference type="VEuPathDB" id="FungiDB:CCM_06325"/>
<keyword evidence="7" id="KW-1185">Reference proteome</keyword>
<evidence type="ECO:0000313" key="6">
    <source>
        <dbReference type="EMBL" id="EGX92164.1"/>
    </source>
</evidence>
<gene>
    <name evidence="6" type="ORF">CCM_06325</name>
</gene>
<dbReference type="SMART" id="SM00220">
    <property type="entry name" value="S_TKc"/>
    <property type="match status" value="1"/>
</dbReference>
<feature type="compositionally biased region" description="Low complexity" evidence="3">
    <location>
        <begin position="102"/>
        <end position="113"/>
    </location>
</feature>
<keyword evidence="1" id="KW-0547">Nucleotide-binding</keyword>
<feature type="compositionally biased region" description="Low complexity" evidence="3">
    <location>
        <begin position="73"/>
        <end position="88"/>
    </location>
</feature>
<dbReference type="EMBL" id="JH126402">
    <property type="protein sequence ID" value="EGX92164.1"/>
    <property type="molecule type" value="Genomic_DNA"/>
</dbReference>